<reference evidence="4" key="1">
    <citation type="submission" date="2022-07" db="EMBL/GenBank/DDBJ databases">
        <title>Phylogenomic reconstructions and comparative analyses of Kickxellomycotina fungi.</title>
        <authorList>
            <person name="Reynolds N.K."/>
            <person name="Stajich J.E."/>
            <person name="Barry K."/>
            <person name="Grigoriev I.V."/>
            <person name="Crous P."/>
            <person name="Smith M.E."/>
        </authorList>
    </citation>
    <scope>NUCLEOTIDE SEQUENCE</scope>
    <source>
        <strain evidence="4">RSA 1196</strain>
    </source>
</reference>
<evidence type="ECO:0000313" key="4">
    <source>
        <dbReference type="EMBL" id="KAJ1962221.1"/>
    </source>
</evidence>
<evidence type="ECO:0000256" key="1">
    <source>
        <dbReference type="ARBA" id="ARBA00034491"/>
    </source>
</evidence>
<proteinExistence type="inferred from homology"/>
<dbReference type="SMART" id="SM01385">
    <property type="entry name" value="DSS1_SEM1"/>
    <property type="match status" value="1"/>
</dbReference>
<dbReference type="GO" id="GO:0000724">
    <property type="term" value="P:double-strand break repair via homologous recombination"/>
    <property type="evidence" value="ECO:0007669"/>
    <property type="project" value="TreeGrafter"/>
</dbReference>
<gene>
    <name evidence="4" type="primary">SEM1</name>
    <name evidence="4" type="ORF">IWQ62_003600</name>
</gene>
<dbReference type="OrthoDB" id="5658433at2759"/>
<organism evidence="4 5">
    <name type="scientific">Dispira parvispora</name>
    <dbReference type="NCBI Taxonomy" id="1520584"/>
    <lineage>
        <taxon>Eukaryota</taxon>
        <taxon>Fungi</taxon>
        <taxon>Fungi incertae sedis</taxon>
        <taxon>Zoopagomycota</taxon>
        <taxon>Kickxellomycotina</taxon>
        <taxon>Dimargaritomycetes</taxon>
        <taxon>Dimargaritales</taxon>
        <taxon>Dimargaritaceae</taxon>
        <taxon>Dispira</taxon>
    </lineage>
</organism>
<name>A0A9W8E6E0_9FUNG</name>
<keyword evidence="5" id="KW-1185">Reference proteome</keyword>
<dbReference type="GO" id="GO:0005634">
    <property type="term" value="C:nucleus"/>
    <property type="evidence" value="ECO:0007669"/>
    <property type="project" value="UniProtKB-SubCell"/>
</dbReference>
<dbReference type="GO" id="GO:0043248">
    <property type="term" value="P:proteasome assembly"/>
    <property type="evidence" value="ECO:0007669"/>
    <property type="project" value="UniProtKB-UniRule"/>
</dbReference>
<feature type="compositionally biased region" description="Acidic residues" evidence="3">
    <location>
        <begin position="34"/>
        <end position="56"/>
    </location>
</feature>
<keyword evidence="2 4" id="KW-0647">Proteasome</keyword>
<feature type="compositionally biased region" description="Polar residues" evidence="3">
    <location>
        <begin position="1"/>
        <end position="17"/>
    </location>
</feature>
<comment type="caution">
    <text evidence="4">The sequence shown here is derived from an EMBL/GenBank/DDBJ whole genome shotgun (WGS) entry which is preliminary data.</text>
</comment>
<evidence type="ECO:0000256" key="2">
    <source>
        <dbReference type="RuleBase" id="RU369057"/>
    </source>
</evidence>
<dbReference type="InterPro" id="IPR007834">
    <property type="entry name" value="DSS1_SEM1"/>
</dbReference>
<dbReference type="Proteomes" id="UP001150925">
    <property type="component" value="Unassembled WGS sequence"/>
</dbReference>
<dbReference type="GO" id="GO:0008541">
    <property type="term" value="C:proteasome regulatory particle, lid subcomplex"/>
    <property type="evidence" value="ECO:0007669"/>
    <property type="project" value="UniProtKB-UniRule"/>
</dbReference>
<sequence length="93" mass="10662">MSSAPTQTQNPTMNKTPAQADKPAKSTAAQAGMLEEDDEFEEFEVEDWNDAQEDPLDVNQWEDNWDDDDIEDDFSQQLRAELAKQNQPQPMKM</sequence>
<dbReference type="GO" id="GO:0006406">
    <property type="term" value="P:mRNA export from nucleus"/>
    <property type="evidence" value="ECO:0007669"/>
    <property type="project" value="UniProtKB-UniRule"/>
</dbReference>
<accession>A0A9W8E6E0</accession>
<dbReference type="PANTHER" id="PTHR16771">
    <property type="entry name" value="26 PROTEASOME COMPLEX SUBUNIT DSS1"/>
    <property type="match status" value="1"/>
</dbReference>
<dbReference type="AlphaFoldDB" id="A0A9W8E6E0"/>
<dbReference type="PANTHER" id="PTHR16771:SF0">
    <property type="entry name" value="26S PROTEASOME COMPLEX SUBUNIT SEM1"/>
    <property type="match status" value="1"/>
</dbReference>
<protein>
    <recommendedName>
        <fullName evidence="2">26S proteasome complex subunit SEM1</fullName>
    </recommendedName>
</protein>
<keyword evidence="2" id="KW-0539">Nucleus</keyword>
<dbReference type="EMBL" id="JANBPY010000997">
    <property type="protein sequence ID" value="KAJ1962221.1"/>
    <property type="molecule type" value="Genomic_DNA"/>
</dbReference>
<comment type="similarity">
    <text evidence="1 2">Belongs to the DSS1/SEM1 family.</text>
</comment>
<comment type="subcellular location">
    <subcellularLocation>
        <location evidence="2">Nucleus</location>
    </subcellularLocation>
</comment>
<dbReference type="Pfam" id="PF05160">
    <property type="entry name" value="DSS1_SEM1"/>
    <property type="match status" value="1"/>
</dbReference>
<evidence type="ECO:0000256" key="3">
    <source>
        <dbReference type="SAM" id="MobiDB-lite"/>
    </source>
</evidence>
<evidence type="ECO:0000313" key="5">
    <source>
        <dbReference type="Proteomes" id="UP001150925"/>
    </source>
</evidence>
<feature type="region of interest" description="Disordered" evidence="3">
    <location>
        <begin position="1"/>
        <end position="69"/>
    </location>
</feature>
<comment type="function">
    <text evidence="2">Component of the 26S proteasome, a multiprotein complex involved in the ATP-dependent degradation of ubiquitinated proteins.</text>
</comment>